<dbReference type="Proteomes" id="UP000283497">
    <property type="component" value="Unassembled WGS sequence"/>
</dbReference>
<dbReference type="RefSeq" id="WP_118314328.1">
    <property type="nucleotide sequence ID" value="NZ_JBKTUA010000004.1"/>
</dbReference>
<dbReference type="EMBL" id="QRNJ01000018">
    <property type="protein sequence ID" value="RHK39915.1"/>
    <property type="molecule type" value="Genomic_DNA"/>
</dbReference>
<evidence type="ECO:0000313" key="1">
    <source>
        <dbReference type="EMBL" id="RHK39915.1"/>
    </source>
</evidence>
<dbReference type="InterPro" id="IPR006490">
    <property type="entry name" value="Maj_tail_phi13"/>
</dbReference>
<comment type="caution">
    <text evidence="1">The sequence shown here is derived from an EMBL/GenBank/DDBJ whole genome shotgun (WGS) entry which is preliminary data.</text>
</comment>
<accession>A0A415G8B4</accession>
<organism evidence="1 2">
    <name type="scientific">Anaerobutyricum hallii</name>
    <dbReference type="NCBI Taxonomy" id="39488"/>
    <lineage>
        <taxon>Bacteria</taxon>
        <taxon>Bacillati</taxon>
        <taxon>Bacillota</taxon>
        <taxon>Clostridia</taxon>
        <taxon>Lachnospirales</taxon>
        <taxon>Lachnospiraceae</taxon>
        <taxon>Anaerobutyricum</taxon>
    </lineage>
</organism>
<evidence type="ECO:0000313" key="2">
    <source>
        <dbReference type="Proteomes" id="UP000283497"/>
    </source>
</evidence>
<reference evidence="1 2" key="1">
    <citation type="submission" date="2018-08" db="EMBL/GenBank/DDBJ databases">
        <title>A genome reference for cultivated species of the human gut microbiota.</title>
        <authorList>
            <person name="Zou Y."/>
            <person name="Xue W."/>
            <person name="Luo G."/>
        </authorList>
    </citation>
    <scope>NUCLEOTIDE SEQUENCE [LARGE SCALE GENOMIC DNA]</scope>
    <source>
        <strain evidence="1 2">AF45-14BH</strain>
    </source>
</reference>
<gene>
    <name evidence="1" type="ORF">DW068_05950</name>
</gene>
<name>A0A415G8B4_9FIRM</name>
<dbReference type="AlphaFoldDB" id="A0A415G8B4"/>
<evidence type="ECO:0008006" key="3">
    <source>
        <dbReference type="Google" id="ProtNLM"/>
    </source>
</evidence>
<sequence>MKIFEYRGVEGAVYAPIVTDDDTTFETGTVKSLAGVSEIAKSTDSSNEAHYYDNIPAVVVGSTGSDEITINSSAIPLDVLAEITGQYYDEATGMMVEQERTTKYFAFGYRTKTTDGTEILVWRLKGTFNIPDSDHATEDDGTDANGQEITYTGISTTHKFTKTGKSAKAVNVDTSLDKVDTAEFFKKVQTPDSVTARA</sequence>
<dbReference type="NCBIfam" id="TIGR01603">
    <property type="entry name" value="maj_tail_phi13"/>
    <property type="match status" value="1"/>
</dbReference>
<protein>
    <recommendedName>
        <fullName evidence="3">Phage tail protein</fullName>
    </recommendedName>
</protein>
<proteinExistence type="predicted"/>